<dbReference type="GO" id="GO:0016020">
    <property type="term" value="C:membrane"/>
    <property type="evidence" value="ECO:0007669"/>
    <property type="project" value="UniProtKB-SubCell"/>
</dbReference>
<evidence type="ECO:0000256" key="4">
    <source>
        <dbReference type="ARBA" id="ARBA00022989"/>
    </source>
</evidence>
<evidence type="ECO:0000256" key="3">
    <source>
        <dbReference type="ARBA" id="ARBA00022748"/>
    </source>
</evidence>
<dbReference type="InterPro" id="IPR007816">
    <property type="entry name" value="ResB-like_domain"/>
</dbReference>
<accession>A0A8J3YLC3</accession>
<dbReference type="AlphaFoldDB" id="A0A8J3YLC3"/>
<dbReference type="EMBL" id="BOPF01000014">
    <property type="protein sequence ID" value="GIJ47296.1"/>
    <property type="molecule type" value="Genomic_DNA"/>
</dbReference>
<feature type="transmembrane region" description="Helical" evidence="6">
    <location>
        <begin position="66"/>
        <end position="88"/>
    </location>
</feature>
<dbReference type="Pfam" id="PF05140">
    <property type="entry name" value="ResB"/>
    <property type="match status" value="1"/>
</dbReference>
<keyword evidence="5 6" id="KW-0472">Membrane</keyword>
<dbReference type="PANTHER" id="PTHR31566">
    <property type="entry name" value="CYTOCHROME C BIOGENESIS PROTEIN CCS1, CHLOROPLASTIC"/>
    <property type="match status" value="1"/>
</dbReference>
<keyword evidence="2 6" id="KW-0812">Transmembrane</keyword>
<comment type="subcellular location">
    <subcellularLocation>
        <location evidence="1">Membrane</location>
        <topology evidence="1">Multi-pass membrane protein</topology>
    </subcellularLocation>
</comment>
<keyword evidence="4 6" id="KW-1133">Transmembrane helix</keyword>
<feature type="domain" description="ResB-like" evidence="7">
    <location>
        <begin position="14"/>
        <end position="486"/>
    </location>
</feature>
<feature type="transmembrane region" description="Helical" evidence="6">
    <location>
        <begin position="436"/>
        <end position="454"/>
    </location>
</feature>
<protein>
    <submittedName>
        <fullName evidence="8">Cytochrome c biogenesis protein</fullName>
    </submittedName>
</protein>
<feature type="transmembrane region" description="Helical" evidence="6">
    <location>
        <begin position="163"/>
        <end position="184"/>
    </location>
</feature>
<evidence type="ECO:0000256" key="5">
    <source>
        <dbReference type="ARBA" id="ARBA00023136"/>
    </source>
</evidence>
<evidence type="ECO:0000259" key="7">
    <source>
        <dbReference type="Pfam" id="PF05140"/>
    </source>
</evidence>
<evidence type="ECO:0000313" key="9">
    <source>
        <dbReference type="Proteomes" id="UP000619260"/>
    </source>
</evidence>
<evidence type="ECO:0000256" key="6">
    <source>
        <dbReference type="SAM" id="Phobius"/>
    </source>
</evidence>
<evidence type="ECO:0000256" key="1">
    <source>
        <dbReference type="ARBA" id="ARBA00004141"/>
    </source>
</evidence>
<name>A0A8J3YLC3_9ACTN</name>
<dbReference type="Proteomes" id="UP000619260">
    <property type="component" value="Unassembled WGS sequence"/>
</dbReference>
<evidence type="ECO:0000256" key="2">
    <source>
        <dbReference type="ARBA" id="ARBA00022692"/>
    </source>
</evidence>
<gene>
    <name evidence="8" type="ORF">Val02_41820</name>
</gene>
<keyword evidence="9" id="KW-1185">Reference proteome</keyword>
<sequence>MSLLRNSWRQLTSMRTALVLLFLLALFAIPGSVFPQRSIGPEAVDRYLRDNPDTGPWLDRLQAFDVYSSVWFSAVYLLLFVSLVGCVVPRLKAHAVALIRVPPEAPKRLDRLPAHADDLDHDGDPEAAADALAALLKGRRFRVARRGRTISAEKGYLKETGNLVFHFALLALLGGMAAGGLYGWHGNRIVVTGDTNGFCSSTQQYDEYDLGTRVDAADLARFCVTLDSFRAEYLDSGQPSLYRARMSYAADGERGTRTVEVNHPLRLADANVYLLGTGYAPTLRYTDRAGRTQTITVPFLPQDNALTSYGLAAFPDANIGLTEPDGRPAQVAFDGLYLPTVPENVAHGASLFPAERDPRLMLRAYIGDLGLDSFRPQSVYALNFDQVEGKMLQASGDQFALKPGESHTLADGTKIEFLGTQPWIAVSVRHDPGEKVVLVGGILLVIGLLGSLTGRRRRVFFRVTPDGVVAGGLPRSEYEGFAAEFEQIVESARAALGERTREKAGSRDG</sequence>
<proteinExistence type="predicted"/>
<dbReference type="RefSeq" id="WP_203900799.1">
    <property type="nucleotide sequence ID" value="NZ_BOPF01000014.1"/>
</dbReference>
<dbReference type="GO" id="GO:0017004">
    <property type="term" value="P:cytochrome complex assembly"/>
    <property type="evidence" value="ECO:0007669"/>
    <property type="project" value="UniProtKB-KW"/>
</dbReference>
<evidence type="ECO:0000313" key="8">
    <source>
        <dbReference type="EMBL" id="GIJ47296.1"/>
    </source>
</evidence>
<keyword evidence="3" id="KW-0201">Cytochrome c-type biogenesis</keyword>
<organism evidence="8 9">
    <name type="scientific">Virgisporangium aliadipatigenens</name>
    <dbReference type="NCBI Taxonomy" id="741659"/>
    <lineage>
        <taxon>Bacteria</taxon>
        <taxon>Bacillati</taxon>
        <taxon>Actinomycetota</taxon>
        <taxon>Actinomycetes</taxon>
        <taxon>Micromonosporales</taxon>
        <taxon>Micromonosporaceae</taxon>
        <taxon>Virgisporangium</taxon>
    </lineage>
</organism>
<reference evidence="8" key="1">
    <citation type="submission" date="2021-01" db="EMBL/GenBank/DDBJ databases">
        <title>Whole genome shotgun sequence of Virgisporangium aliadipatigenens NBRC 105644.</title>
        <authorList>
            <person name="Komaki H."/>
            <person name="Tamura T."/>
        </authorList>
    </citation>
    <scope>NUCLEOTIDE SEQUENCE</scope>
    <source>
        <strain evidence="8">NBRC 105644</strain>
    </source>
</reference>
<comment type="caution">
    <text evidence="8">The sequence shown here is derived from an EMBL/GenBank/DDBJ whole genome shotgun (WGS) entry which is preliminary data.</text>
</comment>
<dbReference type="InterPro" id="IPR023494">
    <property type="entry name" value="Cyt_c_bgen_Ccs1/CcsB/ResB"/>
</dbReference>
<dbReference type="PANTHER" id="PTHR31566:SF0">
    <property type="entry name" value="CYTOCHROME C BIOGENESIS PROTEIN CCS1, CHLOROPLASTIC"/>
    <property type="match status" value="1"/>
</dbReference>